<dbReference type="AlphaFoldDB" id="A0A4Y2R1Y5"/>
<proteinExistence type="predicted"/>
<accession>A0A4Y2R1Y5</accession>
<dbReference type="PROSITE" id="PS50292">
    <property type="entry name" value="PEROXIDASE_3"/>
    <property type="match status" value="1"/>
</dbReference>
<comment type="subcellular location">
    <subcellularLocation>
        <location evidence="1">Secreted</location>
    </subcellularLocation>
</comment>
<dbReference type="PANTHER" id="PTHR11475">
    <property type="entry name" value="OXIDASE/PEROXIDASE"/>
    <property type="match status" value="1"/>
</dbReference>
<dbReference type="InterPro" id="IPR036388">
    <property type="entry name" value="WH-like_DNA-bd_sf"/>
</dbReference>
<protein>
    <submittedName>
        <fullName evidence="6">Chorion peroxidase</fullName>
    </submittedName>
</protein>
<keyword evidence="7" id="KW-1185">Reference proteome</keyword>
<keyword evidence="4" id="KW-0325">Glycoprotein</keyword>
<dbReference type="Gene3D" id="1.10.10.10">
    <property type="entry name" value="Winged helix-like DNA-binding domain superfamily/Winged helix DNA-binding domain"/>
    <property type="match status" value="1"/>
</dbReference>
<evidence type="ECO:0000256" key="3">
    <source>
        <dbReference type="ARBA" id="ARBA00022559"/>
    </source>
</evidence>
<evidence type="ECO:0000313" key="6">
    <source>
        <dbReference type="EMBL" id="GBN69618.1"/>
    </source>
</evidence>
<dbReference type="OrthoDB" id="823504at2759"/>
<dbReference type="GO" id="GO:0046872">
    <property type="term" value="F:metal ion binding"/>
    <property type="evidence" value="ECO:0007669"/>
    <property type="project" value="UniProtKB-KW"/>
</dbReference>
<dbReference type="GO" id="GO:0005576">
    <property type="term" value="C:extracellular region"/>
    <property type="evidence" value="ECO:0007669"/>
    <property type="project" value="UniProtKB-SubCell"/>
</dbReference>
<keyword evidence="3 6" id="KW-0575">Peroxidase</keyword>
<dbReference type="Pfam" id="PF03098">
    <property type="entry name" value="An_peroxidase"/>
    <property type="match status" value="1"/>
</dbReference>
<name>A0A4Y2R1Y5_ARAVE</name>
<dbReference type="InterPro" id="IPR019791">
    <property type="entry name" value="Haem_peroxidase_animal"/>
</dbReference>
<keyword evidence="5" id="KW-0479">Metal-binding</keyword>
<evidence type="ECO:0000256" key="1">
    <source>
        <dbReference type="ARBA" id="ARBA00004613"/>
    </source>
</evidence>
<keyword evidence="5" id="KW-0349">Heme</keyword>
<feature type="binding site" description="axial binding residue" evidence="5">
    <location>
        <position position="246"/>
    </location>
    <ligand>
        <name>heme b</name>
        <dbReference type="ChEBI" id="CHEBI:60344"/>
    </ligand>
    <ligandPart>
        <name>Fe</name>
        <dbReference type="ChEBI" id="CHEBI:18248"/>
    </ligandPart>
</feature>
<evidence type="ECO:0000256" key="4">
    <source>
        <dbReference type="ARBA" id="ARBA00023180"/>
    </source>
</evidence>
<comment type="caution">
    <text evidence="6">The sequence shown here is derived from an EMBL/GenBank/DDBJ whole genome shotgun (WGS) entry which is preliminary data.</text>
</comment>
<sequence length="333" mass="37982">MLCKTVKEISKLLNRSKSMICRVVTRKTPYDPKLRSGKPRVADIRSDRRIQRMASSQKMSVREITGASRLQISKNTVHRRIIESGYMIHAKMARRLPLSKLHISKLRSSGRNKGYLLPAGKDKRDGFCPKGQDSNCFLSGDFRVNMHASLTTLQTVYMRQHNRRANELKKINPHWGEEKLFQEARKILIAEHQCITYKEYLPILLGSHIVELFDLTVRNGPRGTLHSSQVVLAVFQEHAAAAFRLHSMVPTYIGLSDFQFKDTYANPSMVRKGYISNITAGSYQVPSEKYDRWVVKDLSDYFGQQPGVPYGTDLSATDIQRGRDHGLAPYVEV</sequence>
<organism evidence="6 7">
    <name type="scientific">Araneus ventricosus</name>
    <name type="common">Orbweaver spider</name>
    <name type="synonym">Epeira ventricosa</name>
    <dbReference type="NCBI Taxonomy" id="182803"/>
    <lineage>
        <taxon>Eukaryota</taxon>
        <taxon>Metazoa</taxon>
        <taxon>Ecdysozoa</taxon>
        <taxon>Arthropoda</taxon>
        <taxon>Chelicerata</taxon>
        <taxon>Arachnida</taxon>
        <taxon>Araneae</taxon>
        <taxon>Araneomorphae</taxon>
        <taxon>Entelegynae</taxon>
        <taxon>Araneoidea</taxon>
        <taxon>Araneidae</taxon>
        <taxon>Araneus</taxon>
    </lineage>
</organism>
<dbReference type="Gene3D" id="1.10.640.10">
    <property type="entry name" value="Haem peroxidase domain superfamily, animal type"/>
    <property type="match status" value="1"/>
</dbReference>
<feature type="non-terminal residue" evidence="6">
    <location>
        <position position="333"/>
    </location>
</feature>
<dbReference type="Proteomes" id="UP000499080">
    <property type="component" value="Unassembled WGS sequence"/>
</dbReference>
<dbReference type="PANTHER" id="PTHR11475:SF4">
    <property type="entry name" value="CHORION PEROXIDASE"/>
    <property type="match status" value="1"/>
</dbReference>
<keyword evidence="5" id="KW-0408">Iron</keyword>
<evidence type="ECO:0000256" key="5">
    <source>
        <dbReference type="PIRSR" id="PIRSR619791-2"/>
    </source>
</evidence>
<keyword evidence="3 6" id="KW-0560">Oxidoreductase</keyword>
<dbReference type="GO" id="GO:0004601">
    <property type="term" value="F:peroxidase activity"/>
    <property type="evidence" value="ECO:0007669"/>
    <property type="project" value="UniProtKB-KW"/>
</dbReference>
<dbReference type="EMBL" id="BGPR01015526">
    <property type="protein sequence ID" value="GBN69618.1"/>
    <property type="molecule type" value="Genomic_DNA"/>
</dbReference>
<dbReference type="GO" id="GO:0006979">
    <property type="term" value="P:response to oxidative stress"/>
    <property type="evidence" value="ECO:0007669"/>
    <property type="project" value="InterPro"/>
</dbReference>
<evidence type="ECO:0000256" key="2">
    <source>
        <dbReference type="ARBA" id="ARBA00022525"/>
    </source>
</evidence>
<dbReference type="GO" id="GO:0020037">
    <property type="term" value="F:heme binding"/>
    <property type="evidence" value="ECO:0007669"/>
    <property type="project" value="InterPro"/>
</dbReference>
<gene>
    <name evidence="6" type="primary">pxt_4</name>
    <name evidence="6" type="ORF">AVEN_4684_1</name>
</gene>
<dbReference type="PRINTS" id="PR00457">
    <property type="entry name" value="ANPEROXIDASE"/>
</dbReference>
<keyword evidence="2" id="KW-0964">Secreted</keyword>
<dbReference type="SUPFAM" id="SSF48113">
    <property type="entry name" value="Heme-dependent peroxidases"/>
    <property type="match status" value="1"/>
</dbReference>
<reference evidence="6 7" key="1">
    <citation type="journal article" date="2019" name="Sci. Rep.">
        <title>Orb-weaving spider Araneus ventricosus genome elucidates the spidroin gene catalogue.</title>
        <authorList>
            <person name="Kono N."/>
            <person name="Nakamura H."/>
            <person name="Ohtoshi R."/>
            <person name="Moran D.A.P."/>
            <person name="Shinohara A."/>
            <person name="Yoshida Y."/>
            <person name="Fujiwara M."/>
            <person name="Mori M."/>
            <person name="Tomita M."/>
            <person name="Arakawa K."/>
        </authorList>
    </citation>
    <scope>NUCLEOTIDE SEQUENCE [LARGE SCALE GENOMIC DNA]</scope>
</reference>
<dbReference type="InterPro" id="IPR037120">
    <property type="entry name" value="Haem_peroxidase_sf_animal"/>
</dbReference>
<dbReference type="InterPro" id="IPR010255">
    <property type="entry name" value="Haem_peroxidase_sf"/>
</dbReference>
<evidence type="ECO:0000313" key="7">
    <source>
        <dbReference type="Proteomes" id="UP000499080"/>
    </source>
</evidence>